<evidence type="ECO:0000256" key="1">
    <source>
        <dbReference type="SAM" id="MobiDB-lite"/>
    </source>
</evidence>
<keyword evidence="3" id="KW-0732">Signal</keyword>
<reference evidence="4" key="1">
    <citation type="journal article" date="2023" name="Insect Mol. Biol.">
        <title>Genome sequencing provides insights into the evolution of gene families encoding plant cell wall-degrading enzymes in longhorned beetles.</title>
        <authorList>
            <person name="Shin N.R."/>
            <person name="Okamura Y."/>
            <person name="Kirsch R."/>
            <person name="Pauchet Y."/>
        </authorList>
    </citation>
    <scope>NUCLEOTIDE SEQUENCE</scope>
    <source>
        <strain evidence="4">AMC_N1</strain>
    </source>
</reference>
<keyword evidence="2" id="KW-1133">Transmembrane helix</keyword>
<dbReference type="AlphaFoldDB" id="A0AAV8ZCC9"/>
<dbReference type="Proteomes" id="UP001162162">
    <property type="component" value="Unassembled WGS sequence"/>
</dbReference>
<keyword evidence="5" id="KW-1185">Reference proteome</keyword>
<dbReference type="EMBL" id="JAPWTK010000004">
    <property type="protein sequence ID" value="KAJ8961761.1"/>
    <property type="molecule type" value="Genomic_DNA"/>
</dbReference>
<accession>A0AAV8ZCC9</accession>
<protein>
    <submittedName>
        <fullName evidence="4">Uncharacterized protein</fullName>
    </submittedName>
</protein>
<feature type="chain" id="PRO_5043922577" evidence="3">
    <location>
        <begin position="24"/>
        <end position="198"/>
    </location>
</feature>
<keyword evidence="2" id="KW-0472">Membrane</keyword>
<name>A0AAV8ZCC9_9CUCU</name>
<comment type="caution">
    <text evidence="4">The sequence shown here is derived from an EMBL/GenBank/DDBJ whole genome shotgun (WGS) entry which is preliminary data.</text>
</comment>
<evidence type="ECO:0000256" key="3">
    <source>
        <dbReference type="SAM" id="SignalP"/>
    </source>
</evidence>
<organism evidence="4 5">
    <name type="scientific">Aromia moschata</name>
    <dbReference type="NCBI Taxonomy" id="1265417"/>
    <lineage>
        <taxon>Eukaryota</taxon>
        <taxon>Metazoa</taxon>
        <taxon>Ecdysozoa</taxon>
        <taxon>Arthropoda</taxon>
        <taxon>Hexapoda</taxon>
        <taxon>Insecta</taxon>
        <taxon>Pterygota</taxon>
        <taxon>Neoptera</taxon>
        <taxon>Endopterygota</taxon>
        <taxon>Coleoptera</taxon>
        <taxon>Polyphaga</taxon>
        <taxon>Cucujiformia</taxon>
        <taxon>Chrysomeloidea</taxon>
        <taxon>Cerambycidae</taxon>
        <taxon>Cerambycinae</taxon>
        <taxon>Callichromatini</taxon>
        <taxon>Aromia</taxon>
    </lineage>
</organism>
<feature type="compositionally biased region" description="Polar residues" evidence="1">
    <location>
        <begin position="69"/>
        <end position="78"/>
    </location>
</feature>
<feature type="region of interest" description="Disordered" evidence="1">
    <location>
        <begin position="64"/>
        <end position="92"/>
    </location>
</feature>
<sequence>MTSHAVIGLQLTTVLLYLKMIACDVRNEGDQSMATFGPFQIAEALKKTERLNATAFADDLKGEDGRNYESGSGNQSSHLFEESRKQKQNKNQKGFMERILPMMVIPFMVSTSMIPMMLIGIKIMLLKSALVGAIGISLMLLNMFRRRTGGGGVYTHNINANDEAMQYYGYHGDEEYGAYVNTRRRRRRRRRKRNVDDG</sequence>
<gene>
    <name evidence="4" type="ORF">NQ318_021362</name>
</gene>
<evidence type="ECO:0000313" key="4">
    <source>
        <dbReference type="EMBL" id="KAJ8961761.1"/>
    </source>
</evidence>
<keyword evidence="2" id="KW-0812">Transmembrane</keyword>
<feature type="transmembrane region" description="Helical" evidence="2">
    <location>
        <begin position="99"/>
        <end position="119"/>
    </location>
</feature>
<proteinExistence type="predicted"/>
<feature type="signal peptide" evidence="3">
    <location>
        <begin position="1"/>
        <end position="23"/>
    </location>
</feature>
<evidence type="ECO:0000313" key="5">
    <source>
        <dbReference type="Proteomes" id="UP001162162"/>
    </source>
</evidence>
<evidence type="ECO:0000256" key="2">
    <source>
        <dbReference type="SAM" id="Phobius"/>
    </source>
</evidence>
<feature type="transmembrane region" description="Helical" evidence="2">
    <location>
        <begin position="125"/>
        <end position="144"/>
    </location>
</feature>